<keyword evidence="2" id="KW-1185">Reference proteome</keyword>
<reference evidence="1 2" key="1">
    <citation type="submission" date="2019-04" db="EMBL/GenBank/DDBJ databases">
        <authorList>
            <consortium name="DOE Joint Genome Institute"/>
            <person name="Mondo S."/>
            <person name="Kjaerbolling I."/>
            <person name="Vesth T."/>
            <person name="Frisvad J.C."/>
            <person name="Nybo J.L."/>
            <person name="Theobald S."/>
            <person name="Kildgaard S."/>
            <person name="Isbrandt T."/>
            <person name="Kuo A."/>
            <person name="Sato A."/>
            <person name="Lyhne E.K."/>
            <person name="Kogle M.E."/>
            <person name="Wiebenga A."/>
            <person name="Kun R.S."/>
            <person name="Lubbers R.J."/>
            <person name="Makela M.R."/>
            <person name="Barry K."/>
            <person name="Chovatia M."/>
            <person name="Clum A."/>
            <person name="Daum C."/>
            <person name="Haridas S."/>
            <person name="He G."/>
            <person name="LaButti K."/>
            <person name="Lipzen A."/>
            <person name="Riley R."/>
            <person name="Salamov A."/>
            <person name="Simmons B.A."/>
            <person name="Magnuson J.K."/>
            <person name="Henrissat B."/>
            <person name="Mortensen U.H."/>
            <person name="Larsen T.O."/>
            <person name="Devries R.P."/>
            <person name="Grigoriev I.V."/>
            <person name="Machida M."/>
            <person name="Baker S.E."/>
            <person name="Andersen M.R."/>
            <person name="Cantor M.N."/>
            <person name="Hua S.X."/>
        </authorList>
    </citation>
    <scope>NUCLEOTIDE SEQUENCE [LARGE SCALE GENOMIC DNA]</scope>
    <source>
        <strain evidence="1 2">CBS 117616</strain>
    </source>
</reference>
<gene>
    <name evidence="1" type="ORF">BDV36DRAFT_294798</name>
</gene>
<organism evidence="1 2">
    <name type="scientific">Aspergillus pseudocaelatus</name>
    <dbReference type="NCBI Taxonomy" id="1825620"/>
    <lineage>
        <taxon>Eukaryota</taxon>
        <taxon>Fungi</taxon>
        <taxon>Dikarya</taxon>
        <taxon>Ascomycota</taxon>
        <taxon>Pezizomycotina</taxon>
        <taxon>Eurotiomycetes</taxon>
        <taxon>Eurotiomycetidae</taxon>
        <taxon>Eurotiales</taxon>
        <taxon>Aspergillaceae</taxon>
        <taxon>Aspergillus</taxon>
        <taxon>Aspergillus subgen. Circumdati</taxon>
    </lineage>
</organism>
<dbReference type="EMBL" id="ML735723">
    <property type="protein sequence ID" value="KAE8418752.1"/>
    <property type="molecule type" value="Genomic_DNA"/>
</dbReference>
<evidence type="ECO:0008006" key="3">
    <source>
        <dbReference type="Google" id="ProtNLM"/>
    </source>
</evidence>
<accession>A0ABQ6WNQ7</accession>
<name>A0ABQ6WNQ7_9EURO</name>
<sequence length="462" mass="53074">MRTFSVERPARTRNNFTAGVVGEPLQLQNIGPVNRALILKQLISKTAERYEERYASILDTDDIGAILEQRLNSTVRDICKNGEFTLSKYIARFFTLSGIFLMKGNSLIAIGQNPENLSICGVYLHILWRRSNPQKFWLYVGQAAELRERIRTHNDIYRRKRNPSLHYHVWDSSEDMESVFVTLGTSEKPTSAKTQLLLNLLEMWMALVFQTLTSLHLNEYLPESVNRLWSGHHLNVALPLWQGFTEEDQAVSEAVGGRISFQQHLFSEDPTIRQWAESARDAFNDIRNSPDALLRQYYQNLLSKRRAQGQQAWQEKKSTNIMKYLEPTKATVKASHEDEIYEVSCGSFRFTISQLLGLHLRGGDEVFVQLHLAGSRHPNAYAQMAETRDPASRLAISISGHDAQGGFHTWLQTKGTRNVFKMNSLVDVLEGYSLEESQHFQRRWHSMRLVPCDSSSRKHVYT</sequence>
<evidence type="ECO:0000313" key="2">
    <source>
        <dbReference type="Proteomes" id="UP000325395"/>
    </source>
</evidence>
<evidence type="ECO:0000313" key="1">
    <source>
        <dbReference type="EMBL" id="KAE8418752.1"/>
    </source>
</evidence>
<proteinExistence type="predicted"/>
<protein>
    <recommendedName>
        <fullName evidence="3">GIY-YIG domain-containing protein</fullName>
    </recommendedName>
</protein>
<dbReference type="Proteomes" id="UP000325395">
    <property type="component" value="Unassembled WGS sequence"/>
</dbReference>